<proteinExistence type="inferred from homology"/>
<name>A0ABP7TKW9_9SPHN</name>
<dbReference type="InterPro" id="IPR006059">
    <property type="entry name" value="SBP"/>
</dbReference>
<evidence type="ECO:0000313" key="3">
    <source>
        <dbReference type="EMBL" id="GAA4027827.1"/>
    </source>
</evidence>
<comment type="caution">
    <text evidence="3">The sequence shown here is derived from an EMBL/GenBank/DDBJ whole genome shotgun (WGS) entry which is preliminary data.</text>
</comment>
<sequence length="429" mass="46323">MVAAALVLGSCSSGERGQGLYIQRFFGECTSDYGTATDIAKAEGECGIITTMINAFRQADPAAKVSQNVVAWPGYSQLTAQLAARQPPDLVTMHTGVIPDYAGKGLLEPVEPYLQAAGLSPAMFTPASRQGVTWQGRMYGLPWDTHGGLWHINTALFAKAGLMKDGKPILPRSPEELLSQGRQFRARTGKPYLLQSLVADPAGAARILYTYMMAQGAPVFTDPRHIDLDNPKGQAVANLFRQVTAEGIGTSNMDTPAAIAAFMSGEGGVYPTGTWMIGQFETEEKTTGRPLFKSYAVQPFPQLYAKNVMFVSGHSWVVPKRERTAAERQAIVDFFRFMVARNGDWARTGHLPAVQSVIDGPAFLGLPHRSDIAIVAKIGRALPDGVLRQNAVEGLVGEEMAAAMTGQKPVRRALADADRRVNEFLAEVP</sequence>
<dbReference type="Proteomes" id="UP001424459">
    <property type="component" value="Unassembled WGS sequence"/>
</dbReference>
<reference evidence="4" key="1">
    <citation type="journal article" date="2019" name="Int. J. Syst. Evol. Microbiol.">
        <title>The Global Catalogue of Microorganisms (GCM) 10K type strain sequencing project: providing services to taxonomists for standard genome sequencing and annotation.</title>
        <authorList>
            <consortium name="The Broad Institute Genomics Platform"/>
            <consortium name="The Broad Institute Genome Sequencing Center for Infectious Disease"/>
            <person name="Wu L."/>
            <person name="Ma J."/>
        </authorList>
    </citation>
    <scope>NUCLEOTIDE SEQUENCE [LARGE SCALE GENOMIC DNA]</scope>
    <source>
        <strain evidence="4">JCM 17564</strain>
    </source>
</reference>
<evidence type="ECO:0000256" key="1">
    <source>
        <dbReference type="ARBA" id="ARBA00004418"/>
    </source>
</evidence>
<accession>A0ABP7TKW9</accession>
<dbReference type="PANTHER" id="PTHR43649:SF14">
    <property type="entry name" value="BLR3389 PROTEIN"/>
    <property type="match status" value="1"/>
</dbReference>
<dbReference type="EMBL" id="BAABBR010000001">
    <property type="protein sequence ID" value="GAA4027827.1"/>
    <property type="molecule type" value="Genomic_DNA"/>
</dbReference>
<gene>
    <name evidence="3" type="ORF">GCM10022281_03190</name>
</gene>
<dbReference type="SUPFAM" id="SSF53850">
    <property type="entry name" value="Periplasmic binding protein-like II"/>
    <property type="match status" value="1"/>
</dbReference>
<dbReference type="PANTHER" id="PTHR43649">
    <property type="entry name" value="ARABINOSE-BINDING PROTEIN-RELATED"/>
    <property type="match status" value="1"/>
</dbReference>
<evidence type="ECO:0008006" key="5">
    <source>
        <dbReference type="Google" id="ProtNLM"/>
    </source>
</evidence>
<comment type="similarity">
    <text evidence="2">Belongs to the bacterial solute-binding protein 1 family.</text>
</comment>
<evidence type="ECO:0000256" key="2">
    <source>
        <dbReference type="ARBA" id="ARBA00008520"/>
    </source>
</evidence>
<comment type="subcellular location">
    <subcellularLocation>
        <location evidence="1">Periplasm</location>
    </subcellularLocation>
</comment>
<dbReference type="InterPro" id="IPR050490">
    <property type="entry name" value="Bact_solute-bd_prot1"/>
</dbReference>
<keyword evidence="4" id="KW-1185">Reference proteome</keyword>
<evidence type="ECO:0000313" key="4">
    <source>
        <dbReference type="Proteomes" id="UP001424459"/>
    </source>
</evidence>
<dbReference type="Pfam" id="PF01547">
    <property type="entry name" value="SBP_bac_1"/>
    <property type="match status" value="1"/>
</dbReference>
<protein>
    <recommendedName>
        <fullName evidence="5">Extracellular solute-binding protein</fullName>
    </recommendedName>
</protein>
<dbReference type="Gene3D" id="3.40.190.10">
    <property type="entry name" value="Periplasmic binding protein-like II"/>
    <property type="match status" value="2"/>
</dbReference>
<organism evidence="3 4">
    <name type="scientific">Sphingomonas rosea</name>
    <dbReference type="NCBI Taxonomy" id="335605"/>
    <lineage>
        <taxon>Bacteria</taxon>
        <taxon>Pseudomonadati</taxon>
        <taxon>Pseudomonadota</taxon>
        <taxon>Alphaproteobacteria</taxon>
        <taxon>Sphingomonadales</taxon>
        <taxon>Sphingomonadaceae</taxon>
        <taxon>Sphingomonas</taxon>
    </lineage>
</organism>